<feature type="transmembrane region" description="Helical" evidence="1">
    <location>
        <begin position="104"/>
        <end position="122"/>
    </location>
</feature>
<keyword evidence="1" id="KW-0812">Transmembrane</keyword>
<feature type="transmembrane region" description="Helical" evidence="1">
    <location>
        <begin position="134"/>
        <end position="155"/>
    </location>
</feature>
<keyword evidence="1" id="KW-0472">Membrane</keyword>
<dbReference type="Proteomes" id="UP000494206">
    <property type="component" value="Unassembled WGS sequence"/>
</dbReference>
<accession>A0A8S1ECI4</accession>
<dbReference type="AlphaFoldDB" id="A0A8S1ECI4"/>
<feature type="transmembrane region" description="Helical" evidence="1">
    <location>
        <begin position="200"/>
        <end position="218"/>
    </location>
</feature>
<feature type="transmembrane region" description="Helical" evidence="1">
    <location>
        <begin position="167"/>
        <end position="188"/>
    </location>
</feature>
<name>A0A8S1ECI4_9PELO</name>
<sequence>MPDILYFHYSLKQCLAPFLTSSLFLLLSSIYISGHPHFAEPDDNVERTEYYKKHYKFFENGSVYIEYESKPYYVINDVDIAKYVYGMTRFTFGASVDNFCNTTVRISILILMTPMTFFAGLLAKDNYYSHPGTLSAFLAIIYVFNEFFVFFSYFALFTIHVYKDSKYIPYTILFFSVTCGSTVIKLLLSNFLNWSYRKFLFRLFAVFTIIYAYPILAIDIEDYAENVYCDSYSDGKVTILQLIFIFIIVTNIWFDAKISSNYEIKVINIAD</sequence>
<keyword evidence="1" id="KW-1133">Transmembrane helix</keyword>
<evidence type="ECO:0000313" key="2">
    <source>
        <dbReference type="EMBL" id="CAB3399039.1"/>
    </source>
</evidence>
<organism evidence="2 3">
    <name type="scientific">Caenorhabditis bovis</name>
    <dbReference type="NCBI Taxonomy" id="2654633"/>
    <lineage>
        <taxon>Eukaryota</taxon>
        <taxon>Metazoa</taxon>
        <taxon>Ecdysozoa</taxon>
        <taxon>Nematoda</taxon>
        <taxon>Chromadorea</taxon>
        <taxon>Rhabditida</taxon>
        <taxon>Rhabditina</taxon>
        <taxon>Rhabditomorpha</taxon>
        <taxon>Rhabditoidea</taxon>
        <taxon>Rhabditidae</taxon>
        <taxon>Peloderinae</taxon>
        <taxon>Caenorhabditis</taxon>
    </lineage>
</organism>
<evidence type="ECO:0000313" key="3">
    <source>
        <dbReference type="Proteomes" id="UP000494206"/>
    </source>
</evidence>
<gene>
    <name evidence="2" type="ORF">CBOVIS_LOCUS2235</name>
</gene>
<feature type="transmembrane region" description="Helical" evidence="1">
    <location>
        <begin position="238"/>
        <end position="256"/>
    </location>
</feature>
<evidence type="ECO:0000256" key="1">
    <source>
        <dbReference type="SAM" id="Phobius"/>
    </source>
</evidence>
<proteinExistence type="predicted"/>
<comment type="caution">
    <text evidence="2">The sequence shown here is derived from an EMBL/GenBank/DDBJ whole genome shotgun (WGS) entry which is preliminary data.</text>
</comment>
<keyword evidence="3" id="KW-1185">Reference proteome</keyword>
<protein>
    <submittedName>
        <fullName evidence="2">Uncharacterized protein</fullName>
    </submittedName>
</protein>
<dbReference type="EMBL" id="CADEPM010000001">
    <property type="protein sequence ID" value="CAB3399039.1"/>
    <property type="molecule type" value="Genomic_DNA"/>
</dbReference>
<reference evidence="2 3" key="1">
    <citation type="submission" date="2020-04" db="EMBL/GenBank/DDBJ databases">
        <authorList>
            <person name="Laetsch R D."/>
            <person name="Stevens L."/>
            <person name="Kumar S."/>
            <person name="Blaxter L. M."/>
        </authorList>
    </citation>
    <scope>NUCLEOTIDE SEQUENCE [LARGE SCALE GENOMIC DNA]</scope>
</reference>
<feature type="transmembrane region" description="Helical" evidence="1">
    <location>
        <begin position="14"/>
        <end position="32"/>
    </location>
</feature>
<dbReference type="OrthoDB" id="5826761at2759"/>